<evidence type="ECO:0000313" key="4">
    <source>
        <dbReference type="EMBL" id="CAI9955009.1"/>
    </source>
</evidence>
<dbReference type="InterPro" id="IPR015943">
    <property type="entry name" value="WD40/YVTN_repeat-like_dom_sf"/>
</dbReference>
<protein>
    <submittedName>
        <fullName evidence="4">Uncharacterized protein</fullName>
    </submittedName>
</protein>
<evidence type="ECO:0000256" key="3">
    <source>
        <dbReference type="PROSITE-ProRule" id="PRU00221"/>
    </source>
</evidence>
<dbReference type="Gene3D" id="2.130.10.10">
    <property type="entry name" value="YVTN repeat-like/Quinoprotein amine dehydrogenase"/>
    <property type="match status" value="2"/>
</dbReference>
<gene>
    <name evidence="7" type="ORF">HINF_LOCUS12187</name>
    <name evidence="4" type="ORF">HINF_LOCUS42654</name>
    <name evidence="5" type="ORF">HINF_LOCUS42663</name>
    <name evidence="6" type="ORF">HINF_LOCUS52895</name>
    <name evidence="8" type="ORF">HINF_LOCUS69742</name>
    <name evidence="9" type="ORF">HINF_LOCUS69751</name>
</gene>
<dbReference type="SUPFAM" id="SSF50978">
    <property type="entry name" value="WD40 repeat-like"/>
    <property type="match status" value="1"/>
</dbReference>
<evidence type="ECO:0000313" key="8">
    <source>
        <dbReference type="EMBL" id="CAL6098724.1"/>
    </source>
</evidence>
<evidence type="ECO:0000313" key="5">
    <source>
        <dbReference type="EMBL" id="CAI9955018.1"/>
    </source>
</evidence>
<evidence type="ECO:0000256" key="1">
    <source>
        <dbReference type="ARBA" id="ARBA00022574"/>
    </source>
</evidence>
<reference evidence="7 10" key="2">
    <citation type="submission" date="2024-07" db="EMBL/GenBank/DDBJ databases">
        <authorList>
            <person name="Akdeniz Z."/>
        </authorList>
    </citation>
    <scope>NUCLEOTIDE SEQUENCE [LARGE SCALE GENOMIC DNA]</scope>
</reference>
<name>A0AA86QKU6_9EUKA</name>
<dbReference type="InterPro" id="IPR001680">
    <property type="entry name" value="WD40_rpt"/>
</dbReference>
<dbReference type="Proteomes" id="UP001642409">
    <property type="component" value="Unassembled WGS sequence"/>
</dbReference>
<dbReference type="EMBL" id="CAXDID020000512">
    <property type="protein sequence ID" value="CAL6098724.1"/>
    <property type="molecule type" value="Genomic_DNA"/>
</dbReference>
<dbReference type="PROSITE" id="PS00678">
    <property type="entry name" value="WD_REPEATS_1"/>
    <property type="match status" value="1"/>
</dbReference>
<dbReference type="PROSITE" id="PS50082">
    <property type="entry name" value="WD_REPEATS_2"/>
    <property type="match status" value="1"/>
</dbReference>
<dbReference type="EMBL" id="CAXDID020000027">
    <property type="protein sequence ID" value="CAL5991618.1"/>
    <property type="molecule type" value="Genomic_DNA"/>
</dbReference>
<proteinExistence type="predicted"/>
<accession>A0AA86QKU6</accession>
<keyword evidence="2" id="KW-0677">Repeat</keyword>
<evidence type="ECO:0000313" key="10">
    <source>
        <dbReference type="Proteomes" id="UP001642409"/>
    </source>
</evidence>
<dbReference type="Pfam" id="PF00400">
    <property type="entry name" value="WD40"/>
    <property type="match status" value="1"/>
</dbReference>
<evidence type="ECO:0000313" key="7">
    <source>
        <dbReference type="EMBL" id="CAL5991618.1"/>
    </source>
</evidence>
<dbReference type="EMBL" id="CAXDID020000512">
    <property type="protein sequence ID" value="CAL6098742.1"/>
    <property type="molecule type" value="Genomic_DNA"/>
</dbReference>
<dbReference type="InterPro" id="IPR036322">
    <property type="entry name" value="WD40_repeat_dom_sf"/>
</dbReference>
<evidence type="ECO:0000313" key="6">
    <source>
        <dbReference type="EMBL" id="CAI9965250.1"/>
    </source>
</evidence>
<evidence type="ECO:0000313" key="9">
    <source>
        <dbReference type="EMBL" id="CAL6098742.1"/>
    </source>
</evidence>
<dbReference type="EMBL" id="CATOUU010000854">
    <property type="protein sequence ID" value="CAI9955018.1"/>
    <property type="molecule type" value="Genomic_DNA"/>
</dbReference>
<keyword evidence="1 3" id="KW-0853">WD repeat</keyword>
<reference evidence="4" key="1">
    <citation type="submission" date="2023-06" db="EMBL/GenBank/DDBJ databases">
        <authorList>
            <person name="Kurt Z."/>
        </authorList>
    </citation>
    <scope>NUCLEOTIDE SEQUENCE</scope>
</reference>
<sequence>MQTLKNLRYTFYHDGPVLSSCADNIVMETYFSLTATTLYYWYRDSALTDHPYEADFISVQYSSPHKVKFRKLVVINNYAIVGDSSGKIQIFQPRELKQKMELLLVQQIMSHSSDVLDMKMSNNQLYVLHANLISVFRDFYYQMNAHVTQPKHIKLQLNAHLLSAILDQNVVLLFIADSNKIKIYMDQCEDEVTLTHLGYLSEDIQRPDVATMDTTAVSAKNSIVLTGNKTGNITIWTFHLVLSADSVKLQFKQVMSTWQNGIRVSCVQLSPFYLLSFSFDEDGCCVVMDMKYNKVVNKFIPHAKLVTSAQLYQEQGLLLTGSLDYTVKLWNVWVKE</sequence>
<evidence type="ECO:0000256" key="2">
    <source>
        <dbReference type="ARBA" id="ARBA00022737"/>
    </source>
</evidence>
<keyword evidence="10" id="KW-1185">Reference proteome</keyword>
<dbReference type="InterPro" id="IPR019775">
    <property type="entry name" value="WD40_repeat_CS"/>
</dbReference>
<comment type="caution">
    <text evidence="4">The sequence shown here is derived from an EMBL/GenBank/DDBJ whole genome shotgun (WGS) entry which is preliminary data.</text>
</comment>
<organism evidence="4">
    <name type="scientific">Hexamita inflata</name>
    <dbReference type="NCBI Taxonomy" id="28002"/>
    <lineage>
        <taxon>Eukaryota</taxon>
        <taxon>Metamonada</taxon>
        <taxon>Diplomonadida</taxon>
        <taxon>Hexamitidae</taxon>
        <taxon>Hexamitinae</taxon>
        <taxon>Hexamita</taxon>
    </lineage>
</organism>
<dbReference type="EMBL" id="CATOUU010000985">
    <property type="protein sequence ID" value="CAI9965250.1"/>
    <property type="molecule type" value="Genomic_DNA"/>
</dbReference>
<dbReference type="PROSITE" id="PS50294">
    <property type="entry name" value="WD_REPEATS_REGION"/>
    <property type="match status" value="1"/>
</dbReference>
<dbReference type="EMBL" id="CATOUU010000854">
    <property type="protein sequence ID" value="CAI9955009.1"/>
    <property type="molecule type" value="Genomic_DNA"/>
</dbReference>
<dbReference type="AlphaFoldDB" id="A0AA86QKU6"/>
<feature type="repeat" description="WD" evidence="3">
    <location>
        <begin position="299"/>
        <end position="336"/>
    </location>
</feature>